<evidence type="ECO:0000256" key="3">
    <source>
        <dbReference type="ARBA" id="ARBA00022519"/>
    </source>
</evidence>
<feature type="domain" description="ABC transporter" evidence="8">
    <location>
        <begin position="3"/>
        <end position="231"/>
    </location>
</feature>
<sequence>MSITFDNVKISQGSFTLEANFTIDPGHKVALLGPSGGGKSTLLSAIAGFKSIDHGRILFGGADITEMAPAARPVALLFQDHNLFPHLTAEQNIALGIRPNLRLNAQEWETVAQAISRVGLDGLGAKTPAELSGGQQQRIALARCLLREKPLLCLDEPFAALGPALKHEMLDLVGEIVDATNASMLMVTHQPEDAIYIADQTVLVADGVAMAPMNTQNLMADPPAVLAQYLGR</sequence>
<dbReference type="InterPro" id="IPR003439">
    <property type="entry name" value="ABC_transporter-like_ATP-bd"/>
</dbReference>
<dbReference type="PROSITE" id="PS50893">
    <property type="entry name" value="ABC_TRANSPORTER_2"/>
    <property type="match status" value="1"/>
</dbReference>
<dbReference type="Gene3D" id="3.40.50.300">
    <property type="entry name" value="P-loop containing nucleotide triphosphate hydrolases"/>
    <property type="match status" value="1"/>
</dbReference>
<organism evidence="9 10">
    <name type="scientific">Amylibacter marinus</name>
    <dbReference type="NCBI Taxonomy" id="1475483"/>
    <lineage>
        <taxon>Bacteria</taxon>
        <taxon>Pseudomonadati</taxon>
        <taxon>Pseudomonadota</taxon>
        <taxon>Alphaproteobacteria</taxon>
        <taxon>Rhodobacterales</taxon>
        <taxon>Paracoccaceae</taxon>
        <taxon>Amylibacter</taxon>
    </lineage>
</organism>
<evidence type="ECO:0000256" key="5">
    <source>
        <dbReference type="ARBA" id="ARBA00022840"/>
    </source>
</evidence>
<evidence type="ECO:0000256" key="2">
    <source>
        <dbReference type="ARBA" id="ARBA00022475"/>
    </source>
</evidence>
<keyword evidence="2" id="KW-1003">Cell membrane</keyword>
<dbReference type="SUPFAM" id="SSF52540">
    <property type="entry name" value="P-loop containing nucleoside triphosphate hydrolases"/>
    <property type="match status" value="1"/>
</dbReference>
<evidence type="ECO:0000256" key="4">
    <source>
        <dbReference type="ARBA" id="ARBA00022741"/>
    </source>
</evidence>
<dbReference type="PANTHER" id="PTHR42781:SF1">
    <property type="entry name" value="THIAMINE IMPORT ATP-BINDING PROTEIN THIQ"/>
    <property type="match status" value="1"/>
</dbReference>
<dbReference type="InterPro" id="IPR003593">
    <property type="entry name" value="AAA+_ATPase"/>
</dbReference>
<accession>A0ABQ5VVD7</accession>
<evidence type="ECO:0000313" key="9">
    <source>
        <dbReference type="EMBL" id="GLQ35295.1"/>
    </source>
</evidence>
<dbReference type="PANTHER" id="PTHR42781">
    <property type="entry name" value="SPERMIDINE/PUTRESCINE IMPORT ATP-BINDING PROTEIN POTA"/>
    <property type="match status" value="1"/>
</dbReference>
<evidence type="ECO:0000259" key="8">
    <source>
        <dbReference type="PROSITE" id="PS50893"/>
    </source>
</evidence>
<evidence type="ECO:0000313" key="10">
    <source>
        <dbReference type="Proteomes" id="UP001156694"/>
    </source>
</evidence>
<dbReference type="PROSITE" id="PS00211">
    <property type="entry name" value="ABC_TRANSPORTER_1"/>
    <property type="match status" value="1"/>
</dbReference>
<dbReference type="SMART" id="SM00382">
    <property type="entry name" value="AAA"/>
    <property type="match status" value="1"/>
</dbReference>
<gene>
    <name evidence="9" type="primary">thiQ</name>
    <name evidence="9" type="ORF">GCM10007939_15780</name>
</gene>
<name>A0ABQ5VVD7_9RHOB</name>
<reference evidence="10" key="1">
    <citation type="journal article" date="2019" name="Int. J. Syst. Evol. Microbiol.">
        <title>The Global Catalogue of Microorganisms (GCM) 10K type strain sequencing project: providing services to taxonomists for standard genome sequencing and annotation.</title>
        <authorList>
            <consortium name="The Broad Institute Genomics Platform"/>
            <consortium name="The Broad Institute Genome Sequencing Center for Infectious Disease"/>
            <person name="Wu L."/>
            <person name="Ma J."/>
        </authorList>
    </citation>
    <scope>NUCLEOTIDE SEQUENCE [LARGE SCALE GENOMIC DNA]</scope>
    <source>
        <strain evidence="10">NBRC 110140</strain>
    </source>
</reference>
<dbReference type="InterPro" id="IPR027417">
    <property type="entry name" value="P-loop_NTPase"/>
</dbReference>
<dbReference type="Pfam" id="PF00005">
    <property type="entry name" value="ABC_tran"/>
    <property type="match status" value="1"/>
</dbReference>
<dbReference type="InterPro" id="IPR050093">
    <property type="entry name" value="ABC_SmlMolc_Importer"/>
</dbReference>
<comment type="caution">
    <text evidence="9">The sequence shown here is derived from an EMBL/GenBank/DDBJ whole genome shotgun (WGS) entry which is preliminary data.</text>
</comment>
<keyword evidence="1" id="KW-0813">Transport</keyword>
<evidence type="ECO:0000256" key="1">
    <source>
        <dbReference type="ARBA" id="ARBA00022448"/>
    </source>
</evidence>
<evidence type="ECO:0000256" key="6">
    <source>
        <dbReference type="ARBA" id="ARBA00022967"/>
    </source>
</evidence>
<dbReference type="Proteomes" id="UP001156694">
    <property type="component" value="Unassembled WGS sequence"/>
</dbReference>
<keyword evidence="10" id="KW-1185">Reference proteome</keyword>
<dbReference type="EMBL" id="BSNN01000004">
    <property type="protein sequence ID" value="GLQ35295.1"/>
    <property type="molecule type" value="Genomic_DNA"/>
</dbReference>
<dbReference type="GO" id="GO:0005524">
    <property type="term" value="F:ATP binding"/>
    <property type="evidence" value="ECO:0007669"/>
    <property type="project" value="UniProtKB-KW"/>
</dbReference>
<proteinExistence type="predicted"/>
<keyword evidence="6" id="KW-1278">Translocase</keyword>
<protein>
    <submittedName>
        <fullName evidence="9">Thiamine import ATP-binding protein ThiQ</fullName>
    </submittedName>
</protein>
<keyword evidence="3" id="KW-0997">Cell inner membrane</keyword>
<dbReference type="InterPro" id="IPR017871">
    <property type="entry name" value="ABC_transporter-like_CS"/>
</dbReference>
<keyword evidence="5 9" id="KW-0067">ATP-binding</keyword>
<evidence type="ECO:0000256" key="7">
    <source>
        <dbReference type="ARBA" id="ARBA00023136"/>
    </source>
</evidence>
<keyword evidence="4" id="KW-0547">Nucleotide-binding</keyword>
<keyword evidence="7" id="KW-0472">Membrane</keyword>